<dbReference type="InterPro" id="IPR050074">
    <property type="entry name" value="DHO_dehydrogenase"/>
</dbReference>
<keyword evidence="6" id="KW-0560">Oxidoreductase</keyword>
<dbReference type="UniPathway" id="UPA00070"/>
<dbReference type="GO" id="GO:0044205">
    <property type="term" value="P:'de novo' UMP biosynthetic process"/>
    <property type="evidence" value="ECO:0007669"/>
    <property type="project" value="UniProtKB-UniPathway"/>
</dbReference>
<evidence type="ECO:0000313" key="8">
    <source>
        <dbReference type="EMBL" id="GAK57308.1"/>
    </source>
</evidence>
<feature type="domain" description="Dihydroorotate dehydrogenase catalytic" evidence="7">
    <location>
        <begin position="4"/>
        <end position="289"/>
    </location>
</feature>
<evidence type="ECO:0000256" key="4">
    <source>
        <dbReference type="ARBA" id="ARBA00022643"/>
    </source>
</evidence>
<dbReference type="NCBIfam" id="NF005741">
    <property type="entry name" value="PRK07565.1"/>
    <property type="match status" value="1"/>
</dbReference>
<keyword evidence="9" id="KW-1185">Reference proteome</keyword>
<dbReference type="HOGENOM" id="CLU_042042_4_0_0"/>
<evidence type="ECO:0000313" key="9">
    <source>
        <dbReference type="Proteomes" id="UP000030661"/>
    </source>
</evidence>
<dbReference type="InterPro" id="IPR005720">
    <property type="entry name" value="Dihydroorotate_DH_cat"/>
</dbReference>
<protein>
    <submittedName>
        <fullName evidence="8">Dihydroorotate dehydrogenase 2</fullName>
    </submittedName>
</protein>
<dbReference type="eggNOG" id="COG0167">
    <property type="taxonomic scope" value="Bacteria"/>
</dbReference>
<dbReference type="Pfam" id="PF01180">
    <property type="entry name" value="DHO_dh"/>
    <property type="match status" value="1"/>
</dbReference>
<gene>
    <name evidence="8" type="ORF">U27_04273</name>
</gene>
<dbReference type="GO" id="GO:0006207">
    <property type="term" value="P:'de novo' pyrimidine nucleobase biosynthetic process"/>
    <property type="evidence" value="ECO:0007669"/>
    <property type="project" value="TreeGrafter"/>
</dbReference>
<dbReference type="GO" id="GO:0005737">
    <property type="term" value="C:cytoplasm"/>
    <property type="evidence" value="ECO:0007669"/>
    <property type="project" value="InterPro"/>
</dbReference>
<evidence type="ECO:0000256" key="3">
    <source>
        <dbReference type="ARBA" id="ARBA00022630"/>
    </source>
</evidence>
<evidence type="ECO:0000256" key="5">
    <source>
        <dbReference type="ARBA" id="ARBA00022975"/>
    </source>
</evidence>
<keyword evidence="3" id="KW-0285">Flavoprotein</keyword>
<dbReference type="PIRSF" id="PIRSF000164">
    <property type="entry name" value="DHO_oxidase"/>
    <property type="match status" value="1"/>
</dbReference>
<comment type="cofactor">
    <cofactor evidence="1">
        <name>FMN</name>
        <dbReference type="ChEBI" id="CHEBI:58210"/>
    </cofactor>
</comment>
<sequence length="337" mass="37814">MANLKTTYMGIALENPIIAGASELTGHLESIQKIEESGAGALVIKSLFEEQVQLERFKLEEEAERYAERHAEMTSLYPKMEHAGPKEHLMWVKKAKEAVKIPVFASLNCVNHDTWLEYAKMLQDTGVDGLELNFYANPYEMDVTGASIEDGQVAVAEKIVNALSIPVSVKLSVFYANPLNVISRFDNAGVKGFVLFNRMFQPDIDVDQEKHITPLNLSHAIDNRLPLRFAGLLFGKLKGDICSNTGIFSGKDVIKMLLAGSTCVQIVSALYTNKIASIQSMLQEIEEWMGDKKYTKLEDFRGKMSKEHSKNPWTYQRAQYVKLLFEAEDIIKTAPLT</sequence>
<dbReference type="InterPro" id="IPR012135">
    <property type="entry name" value="Dihydroorotate_DH_1_2"/>
</dbReference>
<reference evidence="8" key="1">
    <citation type="journal article" date="2015" name="PeerJ">
        <title>First genomic representation of candidate bacterial phylum KSB3 points to enhanced environmental sensing as a trigger of wastewater bulking.</title>
        <authorList>
            <person name="Sekiguchi Y."/>
            <person name="Ohashi A."/>
            <person name="Parks D.H."/>
            <person name="Yamauchi T."/>
            <person name="Tyson G.W."/>
            <person name="Hugenholtz P."/>
        </authorList>
    </citation>
    <scope>NUCLEOTIDE SEQUENCE [LARGE SCALE GENOMIC DNA]</scope>
</reference>
<evidence type="ECO:0000256" key="1">
    <source>
        <dbReference type="ARBA" id="ARBA00001917"/>
    </source>
</evidence>
<dbReference type="InterPro" id="IPR013785">
    <property type="entry name" value="Aldolase_TIM"/>
</dbReference>
<dbReference type="EMBL" id="DF820465">
    <property type="protein sequence ID" value="GAK57308.1"/>
    <property type="molecule type" value="Genomic_DNA"/>
</dbReference>
<dbReference type="PANTHER" id="PTHR48109">
    <property type="entry name" value="DIHYDROOROTATE DEHYDROGENASE (QUINONE), MITOCHONDRIAL-RELATED"/>
    <property type="match status" value="1"/>
</dbReference>
<accession>A0A081BYA3</accession>
<organism evidence="8">
    <name type="scientific">Vecturithrix granuli</name>
    <dbReference type="NCBI Taxonomy" id="1499967"/>
    <lineage>
        <taxon>Bacteria</taxon>
        <taxon>Candidatus Moduliflexota</taxon>
        <taxon>Candidatus Vecturitrichia</taxon>
        <taxon>Candidatus Vecturitrichales</taxon>
        <taxon>Candidatus Vecturitrichaceae</taxon>
        <taxon>Candidatus Vecturithrix</taxon>
    </lineage>
</organism>
<evidence type="ECO:0000256" key="2">
    <source>
        <dbReference type="ARBA" id="ARBA00004725"/>
    </source>
</evidence>
<comment type="pathway">
    <text evidence="2">Pyrimidine metabolism; UMP biosynthesis via de novo pathway.</text>
</comment>
<dbReference type="Gene3D" id="3.20.20.70">
    <property type="entry name" value="Aldolase class I"/>
    <property type="match status" value="1"/>
</dbReference>
<evidence type="ECO:0000259" key="7">
    <source>
        <dbReference type="Pfam" id="PF01180"/>
    </source>
</evidence>
<evidence type="ECO:0000256" key="6">
    <source>
        <dbReference type="ARBA" id="ARBA00023002"/>
    </source>
</evidence>
<dbReference type="SUPFAM" id="SSF51395">
    <property type="entry name" value="FMN-linked oxidoreductases"/>
    <property type="match status" value="1"/>
</dbReference>
<name>A0A081BYA3_VECG1</name>
<keyword evidence="4" id="KW-0288">FMN</keyword>
<dbReference type="AlphaFoldDB" id="A0A081BYA3"/>
<dbReference type="GO" id="GO:0004152">
    <property type="term" value="F:dihydroorotate dehydrogenase activity"/>
    <property type="evidence" value="ECO:0007669"/>
    <property type="project" value="InterPro"/>
</dbReference>
<dbReference type="Proteomes" id="UP000030661">
    <property type="component" value="Unassembled WGS sequence"/>
</dbReference>
<dbReference type="PANTHER" id="PTHR48109:SF3">
    <property type="entry name" value="SLL0744 PROTEIN"/>
    <property type="match status" value="1"/>
</dbReference>
<dbReference type="STRING" id="1499967.U27_04273"/>
<proteinExistence type="predicted"/>
<keyword evidence="5" id="KW-0665">Pyrimidine biosynthesis</keyword>